<dbReference type="GO" id="GO:0016020">
    <property type="term" value="C:membrane"/>
    <property type="evidence" value="ECO:0007669"/>
    <property type="project" value="UniProtKB-SubCell"/>
</dbReference>
<comment type="subcellular location">
    <subcellularLocation>
        <location evidence="1">Membrane</location>
        <topology evidence="1">Multi-pass membrane protein</topology>
    </subcellularLocation>
</comment>
<evidence type="ECO:0000256" key="1">
    <source>
        <dbReference type="ARBA" id="ARBA00004141"/>
    </source>
</evidence>
<keyword evidence="2" id="KW-0812">Transmembrane</keyword>
<dbReference type="Proteomes" id="UP001206878">
    <property type="component" value="Unassembled WGS sequence"/>
</dbReference>
<comment type="caution">
    <text evidence="6">The sequence shown here is derived from an EMBL/GenBank/DDBJ whole genome shotgun (WGS) entry which is preliminary data.</text>
</comment>
<protein>
    <submittedName>
        <fullName evidence="6">GTP-binding DUF697 domain-containing protein</fullName>
    </submittedName>
</protein>
<name>A0AAW5N2I4_9ESCH</name>
<accession>A0AAW5N2I4</accession>
<gene>
    <name evidence="6" type="ORF">NVV43_23090</name>
</gene>
<dbReference type="InterPro" id="IPR027417">
    <property type="entry name" value="P-loop_NTPase"/>
</dbReference>
<keyword evidence="3" id="KW-1133">Transmembrane helix</keyword>
<reference evidence="6" key="1">
    <citation type="submission" date="2022-07" db="EMBL/GenBank/DDBJ databases">
        <title>Diversity of ethanolamine utilization by human commensal Escherichia coli.</title>
        <authorList>
            <person name="Jubelin G."/>
        </authorList>
    </citation>
    <scope>NUCLEOTIDE SEQUENCE</scope>
    <source>
        <strain evidence="6">S1</strain>
    </source>
</reference>
<dbReference type="GO" id="GO:0005525">
    <property type="term" value="F:GTP binding"/>
    <property type="evidence" value="ECO:0007669"/>
    <property type="project" value="InterPro"/>
</dbReference>
<dbReference type="SUPFAM" id="SSF52540">
    <property type="entry name" value="P-loop containing nucleoside triphosphate hydrolases"/>
    <property type="match status" value="1"/>
</dbReference>
<dbReference type="Pfam" id="PF01926">
    <property type="entry name" value="MMR_HSR1"/>
    <property type="match status" value="1"/>
</dbReference>
<organism evidence="6 7">
    <name type="scientific">Escherichia marmotae</name>
    <dbReference type="NCBI Taxonomy" id="1499973"/>
    <lineage>
        <taxon>Bacteria</taxon>
        <taxon>Pseudomonadati</taxon>
        <taxon>Pseudomonadota</taxon>
        <taxon>Gammaproteobacteria</taxon>
        <taxon>Enterobacterales</taxon>
        <taxon>Enterobacteriaceae</taxon>
        <taxon>Escherichia</taxon>
    </lineage>
</organism>
<evidence type="ECO:0000313" key="6">
    <source>
        <dbReference type="EMBL" id="MCR6678442.1"/>
    </source>
</evidence>
<dbReference type="InterPro" id="IPR006073">
    <property type="entry name" value="GTP-bd"/>
</dbReference>
<dbReference type="AlphaFoldDB" id="A0AAW5N2I4"/>
<evidence type="ECO:0000256" key="2">
    <source>
        <dbReference type="ARBA" id="ARBA00022692"/>
    </source>
</evidence>
<dbReference type="CDD" id="cd00882">
    <property type="entry name" value="Ras_like_GTPase"/>
    <property type="match status" value="1"/>
</dbReference>
<evidence type="ECO:0000256" key="4">
    <source>
        <dbReference type="ARBA" id="ARBA00023136"/>
    </source>
</evidence>
<evidence type="ECO:0000313" key="7">
    <source>
        <dbReference type="Proteomes" id="UP001206878"/>
    </source>
</evidence>
<dbReference type="InterPro" id="IPR021147">
    <property type="entry name" value="DUF697"/>
</dbReference>
<dbReference type="EMBL" id="JANPXH010000069">
    <property type="protein sequence ID" value="MCR6678442.1"/>
    <property type="molecule type" value="Genomic_DNA"/>
</dbReference>
<evidence type="ECO:0000256" key="3">
    <source>
        <dbReference type="ARBA" id="ARBA00022989"/>
    </source>
</evidence>
<feature type="domain" description="G" evidence="5">
    <location>
        <begin position="38"/>
        <end position="159"/>
    </location>
</feature>
<dbReference type="Gene3D" id="3.40.50.300">
    <property type="entry name" value="P-loop containing nucleotide triphosphate hydrolases"/>
    <property type="match status" value="1"/>
</dbReference>
<proteinExistence type="predicted"/>
<evidence type="ECO:0000259" key="5">
    <source>
        <dbReference type="Pfam" id="PF01926"/>
    </source>
</evidence>
<keyword evidence="4" id="KW-0472">Membrane</keyword>
<sequence length="391" mass="42354">MLDQVKDFLGDSYNPQTGEFNAEKAKAEAEEHKDKFNIILCGATGVGKSSLVNAVFGEEVVKSGVGSPVTQHLEKITVPRKGLVLWDTKGIESKDYENTINQLKNDIFHAFDDLSHEDDVPHLGWVCIDSSGARIEERDIEIIGILREKEIPVVVVFTKTLGDESADFIEAAISEINAHHGDFINGKYVKVNSRERKIFNFSIPVSGLDDLVDISFKALPESKNRARQALKKAQMVKMEERLEAMKDGARMIVHTSSVAAGGVGATPVPGSDAPLIAGVQSAMIYKINSEFELDITTSTSTSIIVGILGVTAVAQVGKTIVSNILKFIPGVGSVVGGAISAATAVTLTEAVGHAYIQVLVSYYDKETGKVHLPESVSVILDLFKKYFTYKK</sequence>
<dbReference type="Pfam" id="PF05128">
    <property type="entry name" value="DUF697"/>
    <property type="match status" value="1"/>
</dbReference>